<name>A0A448WUR8_9PLAT</name>
<evidence type="ECO:0000313" key="2">
    <source>
        <dbReference type="Proteomes" id="UP000784294"/>
    </source>
</evidence>
<keyword evidence="2" id="KW-1185">Reference proteome</keyword>
<proteinExistence type="predicted"/>
<organism evidence="1 2">
    <name type="scientific">Protopolystoma xenopodis</name>
    <dbReference type="NCBI Taxonomy" id="117903"/>
    <lineage>
        <taxon>Eukaryota</taxon>
        <taxon>Metazoa</taxon>
        <taxon>Spiralia</taxon>
        <taxon>Lophotrochozoa</taxon>
        <taxon>Platyhelminthes</taxon>
        <taxon>Monogenea</taxon>
        <taxon>Polyopisthocotylea</taxon>
        <taxon>Polystomatidea</taxon>
        <taxon>Polystomatidae</taxon>
        <taxon>Protopolystoma</taxon>
    </lineage>
</organism>
<dbReference type="Proteomes" id="UP000784294">
    <property type="component" value="Unassembled WGS sequence"/>
</dbReference>
<gene>
    <name evidence="1" type="ORF">PXEA_LOCUS14163</name>
</gene>
<evidence type="ECO:0000313" key="1">
    <source>
        <dbReference type="EMBL" id="VEL20723.1"/>
    </source>
</evidence>
<dbReference type="EMBL" id="CAAALY010047738">
    <property type="protein sequence ID" value="VEL20723.1"/>
    <property type="molecule type" value="Genomic_DNA"/>
</dbReference>
<protein>
    <submittedName>
        <fullName evidence="1">Uncharacterized protein</fullName>
    </submittedName>
</protein>
<comment type="caution">
    <text evidence="1">The sequence shown here is derived from an EMBL/GenBank/DDBJ whole genome shotgun (WGS) entry which is preliminary data.</text>
</comment>
<dbReference type="AlphaFoldDB" id="A0A448WUR8"/>
<sequence length="82" mass="9112">MNTMGSGQGDFVYIPERTYFIWRYEVAINQVDTAAGIGLSVSGFLLSLSCIAAGRSEWYRYYPSKLHTSHGGKGGNRWTNTV</sequence>
<reference evidence="1" key="1">
    <citation type="submission" date="2018-11" db="EMBL/GenBank/DDBJ databases">
        <authorList>
            <consortium name="Pathogen Informatics"/>
        </authorList>
    </citation>
    <scope>NUCLEOTIDE SEQUENCE</scope>
</reference>
<accession>A0A448WUR8</accession>